<dbReference type="GO" id="GO:0016491">
    <property type="term" value="F:oxidoreductase activity"/>
    <property type="evidence" value="ECO:0007669"/>
    <property type="project" value="UniProtKB-KW"/>
</dbReference>
<evidence type="ECO:0000259" key="7">
    <source>
        <dbReference type="PROSITE" id="PS51352"/>
    </source>
</evidence>
<evidence type="ECO:0000256" key="1">
    <source>
        <dbReference type="ARBA" id="ARBA00005791"/>
    </source>
</evidence>
<dbReference type="EMBL" id="VNHW01000008">
    <property type="protein sequence ID" value="TYP86934.1"/>
    <property type="molecule type" value="Genomic_DNA"/>
</dbReference>
<evidence type="ECO:0000256" key="2">
    <source>
        <dbReference type="ARBA" id="ARBA00022729"/>
    </source>
</evidence>
<protein>
    <submittedName>
        <fullName evidence="8">Protein-disulfide isomerase</fullName>
    </submittedName>
</protein>
<name>A0A5S5CV30_9ACTN</name>
<proteinExistence type="inferred from homology"/>
<evidence type="ECO:0000256" key="5">
    <source>
        <dbReference type="ARBA" id="ARBA00023284"/>
    </source>
</evidence>
<dbReference type="PANTHER" id="PTHR13887:SF14">
    <property type="entry name" value="DISULFIDE BOND FORMATION PROTEIN D"/>
    <property type="match status" value="1"/>
</dbReference>
<dbReference type="InterPro" id="IPR013766">
    <property type="entry name" value="Thioredoxin_domain"/>
</dbReference>
<organism evidence="8 9">
    <name type="scientific">Blastococcus xanthinilyticus</name>
    <dbReference type="NCBI Taxonomy" id="1564164"/>
    <lineage>
        <taxon>Bacteria</taxon>
        <taxon>Bacillati</taxon>
        <taxon>Actinomycetota</taxon>
        <taxon>Actinomycetes</taxon>
        <taxon>Geodermatophilales</taxon>
        <taxon>Geodermatophilaceae</taxon>
        <taxon>Blastococcus</taxon>
    </lineage>
</organism>
<keyword evidence="5" id="KW-0676">Redox-active center</keyword>
<dbReference type="Proteomes" id="UP000322499">
    <property type="component" value="Unassembled WGS sequence"/>
</dbReference>
<dbReference type="Gene3D" id="3.40.30.10">
    <property type="entry name" value="Glutaredoxin"/>
    <property type="match status" value="1"/>
</dbReference>
<dbReference type="PANTHER" id="PTHR13887">
    <property type="entry name" value="GLUTATHIONE S-TRANSFERASE KAPPA"/>
    <property type="match status" value="1"/>
</dbReference>
<keyword evidence="4" id="KW-1015">Disulfide bond</keyword>
<keyword evidence="6" id="KW-1133">Transmembrane helix</keyword>
<dbReference type="InterPro" id="IPR012336">
    <property type="entry name" value="Thioredoxin-like_fold"/>
</dbReference>
<reference evidence="8 9" key="1">
    <citation type="submission" date="2019-07" db="EMBL/GenBank/DDBJ databases">
        <title>Genomic Encyclopedia of Archaeal and Bacterial Type Strains, Phase II (KMG-II): from individual species to whole genera.</title>
        <authorList>
            <person name="Goeker M."/>
        </authorList>
    </citation>
    <scope>NUCLEOTIDE SEQUENCE [LARGE SCALE GENOMIC DNA]</scope>
    <source>
        <strain evidence="8 9">DSM 46842</strain>
    </source>
</reference>
<dbReference type="InterPro" id="IPR036249">
    <property type="entry name" value="Thioredoxin-like_sf"/>
</dbReference>
<evidence type="ECO:0000313" key="8">
    <source>
        <dbReference type="EMBL" id="TYP86934.1"/>
    </source>
</evidence>
<feature type="transmembrane region" description="Helical" evidence="6">
    <location>
        <begin position="35"/>
        <end position="55"/>
    </location>
</feature>
<keyword evidence="6" id="KW-0812">Transmembrane</keyword>
<accession>A0A5S5CV30</accession>
<dbReference type="RefSeq" id="WP_166533730.1">
    <property type="nucleotide sequence ID" value="NZ_VNHW01000008.1"/>
</dbReference>
<comment type="caution">
    <text evidence="8">The sequence shown here is derived from an EMBL/GenBank/DDBJ whole genome shotgun (WGS) entry which is preliminary data.</text>
</comment>
<feature type="domain" description="Thioredoxin" evidence="7">
    <location>
        <begin position="60"/>
        <end position="192"/>
    </location>
</feature>
<dbReference type="PROSITE" id="PS51352">
    <property type="entry name" value="THIOREDOXIN_2"/>
    <property type="match status" value="1"/>
</dbReference>
<evidence type="ECO:0000313" key="9">
    <source>
        <dbReference type="Proteomes" id="UP000322499"/>
    </source>
</evidence>
<evidence type="ECO:0000256" key="3">
    <source>
        <dbReference type="ARBA" id="ARBA00023002"/>
    </source>
</evidence>
<dbReference type="SUPFAM" id="SSF52833">
    <property type="entry name" value="Thioredoxin-like"/>
    <property type="match status" value="1"/>
</dbReference>
<keyword evidence="8" id="KW-0413">Isomerase</keyword>
<dbReference type="GO" id="GO:0016853">
    <property type="term" value="F:isomerase activity"/>
    <property type="evidence" value="ECO:0007669"/>
    <property type="project" value="UniProtKB-KW"/>
</dbReference>
<dbReference type="AlphaFoldDB" id="A0A5S5CV30"/>
<keyword evidence="3" id="KW-0560">Oxidoreductase</keyword>
<dbReference type="Pfam" id="PF13462">
    <property type="entry name" value="Thioredoxin_4"/>
    <property type="match status" value="1"/>
</dbReference>
<keyword evidence="2" id="KW-0732">Signal</keyword>
<comment type="similarity">
    <text evidence="1">Belongs to the thioredoxin family. DsbA subfamily.</text>
</comment>
<evidence type="ECO:0000256" key="6">
    <source>
        <dbReference type="SAM" id="Phobius"/>
    </source>
</evidence>
<keyword evidence="9" id="KW-1185">Reference proteome</keyword>
<sequence length="253" mass="25788">MTGDAKREAARRRIAEQRAAEAAARATAGRRQRTLLGSVVAAVVVVVVVGVVIAVQTGRSSTAADAPVPAGTVADGTAIPVGEADAPVTVDVYEDFQCPFCAQLEAATGRTLEQLAADGDALVRYRPVAFLDHASADEYSTRALNAAGVVLDAAGVDAFVEFHGLLFGDQPAEGGPGLSDDQLVEYAARAGATGAAVEEGIRDLRFADWTERVTEAWSQAGITSTPTVLVDGTALEPAQLTADGLAAAVAAAG</sequence>
<dbReference type="CDD" id="cd02972">
    <property type="entry name" value="DsbA_family"/>
    <property type="match status" value="1"/>
</dbReference>
<evidence type="ECO:0000256" key="4">
    <source>
        <dbReference type="ARBA" id="ARBA00023157"/>
    </source>
</evidence>
<gene>
    <name evidence="8" type="ORF">BD833_108220</name>
</gene>
<keyword evidence="6" id="KW-0472">Membrane</keyword>